<dbReference type="RefSeq" id="WP_179663322.1">
    <property type="nucleotide sequence ID" value="NZ_JACCBG010000001.1"/>
</dbReference>
<gene>
    <name evidence="2" type="ORF">BJZ21_001681</name>
</gene>
<dbReference type="CDD" id="cd00085">
    <property type="entry name" value="HNHc"/>
    <property type="match status" value="1"/>
</dbReference>
<organism evidence="2 3">
    <name type="scientific">Nocardioides panaciterrulae</name>
    <dbReference type="NCBI Taxonomy" id="661492"/>
    <lineage>
        <taxon>Bacteria</taxon>
        <taxon>Bacillati</taxon>
        <taxon>Actinomycetota</taxon>
        <taxon>Actinomycetes</taxon>
        <taxon>Propionibacteriales</taxon>
        <taxon>Nocardioidaceae</taxon>
        <taxon>Nocardioides</taxon>
    </lineage>
</organism>
<dbReference type="Proteomes" id="UP000535511">
    <property type="component" value="Unassembled WGS sequence"/>
</dbReference>
<dbReference type="AlphaFoldDB" id="A0A7Y9E5F3"/>
<evidence type="ECO:0000259" key="1">
    <source>
        <dbReference type="SMART" id="SM00507"/>
    </source>
</evidence>
<sequence length="457" mass="49846">MLITDPRGEPVELDELDGDASLSVLADLKIQGRAVDREKLRVVHHWCVLHPATRESGVATFDPSHLPGVLYAQESLGGEGCPPVAAFTPEPLATTLGVSQHTIRQLLADTLDLHHRLPRCWKRVEALEVDVWKARRVAQLTHPLSQAAAAQVDAALAPVLHSCSVAAIERAVAAAVAAHHPELVAEREKKGKDAWDVTLAHDTASEFADTSYLDVTGDTLDLSAFYDRIGQIAADLADAGDEDPLGARKAKALGVLARQGIDGAEADLLSLIGTGDRQPAARPARTRKPKTHLYLHLSLLELLGLGADDDLVCGEAEKLGPVLLEVIRDWVGHSDSTITPVLDLDRSWSVDGHDVPATMREQVILRDRHCVFPYCHTDARSCDLDHIGPYVPLDEGGAPGQTNPENLAPLCRRHHRCKTSGRWRYRRRPDDGSYEWSGSYGRSYLVTPFGTLDLHTN</sequence>
<dbReference type="EMBL" id="JACCBG010000001">
    <property type="protein sequence ID" value="NYD41598.1"/>
    <property type="molecule type" value="Genomic_DNA"/>
</dbReference>
<evidence type="ECO:0000313" key="2">
    <source>
        <dbReference type="EMBL" id="NYD41598.1"/>
    </source>
</evidence>
<evidence type="ECO:0000313" key="3">
    <source>
        <dbReference type="Proteomes" id="UP000535511"/>
    </source>
</evidence>
<dbReference type="InterPro" id="IPR003615">
    <property type="entry name" value="HNH_nuc"/>
</dbReference>
<comment type="caution">
    <text evidence="2">The sequence shown here is derived from an EMBL/GenBank/DDBJ whole genome shotgun (WGS) entry which is preliminary data.</text>
</comment>
<dbReference type="SMART" id="SM00507">
    <property type="entry name" value="HNHc"/>
    <property type="match status" value="1"/>
</dbReference>
<accession>A0A7Y9E5F3</accession>
<feature type="domain" description="HNH nuclease" evidence="1">
    <location>
        <begin position="358"/>
        <end position="416"/>
    </location>
</feature>
<name>A0A7Y9E5F3_9ACTN</name>
<reference evidence="2 3" key="1">
    <citation type="submission" date="2020-07" db="EMBL/GenBank/DDBJ databases">
        <title>Sequencing the genomes of 1000 actinobacteria strains.</title>
        <authorList>
            <person name="Klenk H.-P."/>
        </authorList>
    </citation>
    <scope>NUCLEOTIDE SEQUENCE [LARGE SCALE GENOMIC DNA]</scope>
    <source>
        <strain evidence="2 3">DSM 21350</strain>
    </source>
</reference>
<proteinExistence type="predicted"/>
<keyword evidence="3" id="KW-1185">Reference proteome</keyword>
<protein>
    <recommendedName>
        <fullName evidence="1">HNH nuclease domain-containing protein</fullName>
    </recommendedName>
</protein>
<dbReference type="Gene3D" id="1.10.30.50">
    <property type="match status" value="1"/>
</dbReference>